<keyword evidence="2" id="KW-1185">Reference proteome</keyword>
<protein>
    <submittedName>
        <fullName evidence="3">Uncharacterized protein</fullName>
    </submittedName>
</protein>
<feature type="compositionally biased region" description="Basic and acidic residues" evidence="1">
    <location>
        <begin position="139"/>
        <end position="153"/>
    </location>
</feature>
<feature type="region of interest" description="Disordered" evidence="1">
    <location>
        <begin position="29"/>
        <end position="153"/>
    </location>
</feature>
<organism evidence="2 3">
    <name type="scientific">Parascaris univalens</name>
    <name type="common">Nematode worm</name>
    <dbReference type="NCBI Taxonomy" id="6257"/>
    <lineage>
        <taxon>Eukaryota</taxon>
        <taxon>Metazoa</taxon>
        <taxon>Ecdysozoa</taxon>
        <taxon>Nematoda</taxon>
        <taxon>Chromadorea</taxon>
        <taxon>Rhabditida</taxon>
        <taxon>Spirurina</taxon>
        <taxon>Ascaridomorpha</taxon>
        <taxon>Ascaridoidea</taxon>
        <taxon>Ascarididae</taxon>
        <taxon>Parascaris</taxon>
    </lineage>
</organism>
<dbReference type="Proteomes" id="UP000887569">
    <property type="component" value="Unplaced"/>
</dbReference>
<sequence>MGVTLIIVIAVIVAAIVFFVKNKLNTESSGVEANASKQATAEIKPAREQQADVAKPEAVAGADAVNTSLAASAPPPAEATAPPPASQGDASPAAGETEKKAADQVALNNALPEPDVNTAQKPTPEEMNKYVNTAANDSNKPESDVETAKDPTKEELEIALKKRVVGGSDIVEGGVANPVAPTA</sequence>
<feature type="compositionally biased region" description="Polar residues" evidence="1">
    <location>
        <begin position="29"/>
        <end position="39"/>
    </location>
</feature>
<dbReference type="WBParaSite" id="PgR027_g064_t01">
    <property type="protein sequence ID" value="PgR027_g064_t01"/>
    <property type="gene ID" value="PgR027_g064"/>
</dbReference>
<evidence type="ECO:0000256" key="1">
    <source>
        <dbReference type="SAM" id="MobiDB-lite"/>
    </source>
</evidence>
<evidence type="ECO:0000313" key="3">
    <source>
        <dbReference type="WBParaSite" id="PgR027_g064_t01"/>
    </source>
</evidence>
<name>A0A915B5E8_PARUN</name>
<evidence type="ECO:0000313" key="2">
    <source>
        <dbReference type="Proteomes" id="UP000887569"/>
    </source>
</evidence>
<accession>A0A915B5E8</accession>
<reference evidence="3" key="1">
    <citation type="submission" date="2022-11" db="UniProtKB">
        <authorList>
            <consortium name="WormBaseParasite"/>
        </authorList>
    </citation>
    <scope>IDENTIFICATION</scope>
</reference>
<dbReference type="AlphaFoldDB" id="A0A915B5E8"/>
<proteinExistence type="predicted"/>
<feature type="compositionally biased region" description="Pro residues" evidence="1">
    <location>
        <begin position="73"/>
        <end position="85"/>
    </location>
</feature>